<keyword evidence="2" id="KW-1185">Reference proteome</keyword>
<dbReference type="Proteomes" id="UP000249723">
    <property type="component" value="Unassembled WGS sequence"/>
</dbReference>
<sequence length="203" mass="23574">MYRMSLCDVFDHLALGRSNSLMATAQSSIAHDRIPRTLPFVAEAGRNEPTMNPRWLRLNRVDLGRTIEIPSGTSWRCGWSGSEVALHLEGGAASTRWRDRRLSSSWRKGMLSLLDYHRTMRRRRIRSCDSGCVNERSSTSRRELHPRTRGPIRRSAAAMTMHSIRSTLFEWGYVQRLRMTRRTRLESRQKVRAIRTSWNGRCS</sequence>
<evidence type="ECO:0000313" key="1">
    <source>
        <dbReference type="EMBL" id="SCZ90760.1"/>
    </source>
</evidence>
<evidence type="ECO:0000313" key="2">
    <source>
        <dbReference type="Proteomes" id="UP000249723"/>
    </source>
</evidence>
<dbReference type="EMBL" id="FMWP01000014">
    <property type="protein sequence ID" value="SCZ90760.1"/>
    <property type="molecule type" value="Genomic_DNA"/>
</dbReference>
<dbReference type="AlphaFoldDB" id="A0A2X0LHZ5"/>
<protein>
    <submittedName>
        <fullName evidence="1">BZ3500_MvSof-1268-A1-R1_Chr1-3g02223 protein</fullName>
    </submittedName>
</protein>
<reference evidence="2" key="1">
    <citation type="submission" date="2016-10" db="EMBL/GenBank/DDBJ databases">
        <authorList>
            <person name="Jeantristanb JTB J.-T."/>
            <person name="Ricardo R."/>
        </authorList>
    </citation>
    <scope>NUCLEOTIDE SEQUENCE [LARGE SCALE GENOMIC DNA]</scope>
</reference>
<organism evidence="1 2">
    <name type="scientific">Microbotryum saponariae</name>
    <dbReference type="NCBI Taxonomy" id="289078"/>
    <lineage>
        <taxon>Eukaryota</taxon>
        <taxon>Fungi</taxon>
        <taxon>Dikarya</taxon>
        <taxon>Basidiomycota</taxon>
        <taxon>Pucciniomycotina</taxon>
        <taxon>Microbotryomycetes</taxon>
        <taxon>Microbotryales</taxon>
        <taxon>Microbotryaceae</taxon>
        <taxon>Microbotryum</taxon>
    </lineage>
</organism>
<proteinExistence type="predicted"/>
<gene>
    <name evidence="1" type="ORF">BZ3500_MVSOF-1268-A1-R1_CHR1-3G02223</name>
</gene>
<accession>A0A2X0LHZ5</accession>
<name>A0A2X0LHZ5_9BASI</name>